<organism evidence="2 3">
    <name type="scientific">Pectinatus haikarae</name>
    <dbReference type="NCBI Taxonomy" id="349096"/>
    <lineage>
        <taxon>Bacteria</taxon>
        <taxon>Bacillati</taxon>
        <taxon>Bacillota</taxon>
        <taxon>Negativicutes</taxon>
        <taxon>Selenomonadales</taxon>
        <taxon>Selenomonadaceae</taxon>
        <taxon>Pectinatus</taxon>
    </lineage>
</organism>
<comment type="caution">
    <text evidence="2">The sequence shown here is derived from an EMBL/GenBank/DDBJ whole genome shotgun (WGS) entry which is preliminary data.</text>
</comment>
<protein>
    <submittedName>
        <fullName evidence="2">Uncharacterized protein</fullName>
    </submittedName>
</protein>
<keyword evidence="1" id="KW-0732">Signal</keyword>
<name>A0ABT9Y4E0_9FIRM</name>
<evidence type="ECO:0000313" key="3">
    <source>
        <dbReference type="Proteomes" id="UP001239167"/>
    </source>
</evidence>
<dbReference type="EMBL" id="JAUSUE010000002">
    <property type="protein sequence ID" value="MDQ0202698.1"/>
    <property type="molecule type" value="Genomic_DNA"/>
</dbReference>
<sequence length="392" mass="43892">MDFFKQIILSTFAAIAVGSVLFCGTVQARHKEDAKNTVEKTREYSIKANSQTSDEKAKYSAASFKSQIDKMTAWPVKRIDKEGTLIFSDSPETVYQDGILYEDTVSGKGRLYYYHVNGTDEDKKVVVMLTNESRTNAADFHITRSAQAGPSADYLYVGKTSQLRYFGYQTSRDVLIDKKSSQILENRTNRMVIKKDELVCGIYDFETAAPVKITVMMLPMDADPYAFIKTAPVLLKDESRLRGTFQNMDRVLQGERRYNPEKDGAVYFTVADDKDDAYLTGIDATDGSTVKNYGNYGVLYYLNMPTGGMGKVHYYLQPLGGVYAGAMTAQINNNVSVNVLPTPSERAFFGENQRQAYYADLGIYKIRDNVLFQYSPPGASNLPVNIILAPEE</sequence>
<accession>A0ABT9Y4E0</accession>
<dbReference type="Proteomes" id="UP001239167">
    <property type="component" value="Unassembled WGS sequence"/>
</dbReference>
<feature type="signal peptide" evidence="1">
    <location>
        <begin position="1"/>
        <end position="28"/>
    </location>
</feature>
<proteinExistence type="predicted"/>
<reference evidence="2 3" key="1">
    <citation type="submission" date="2023-07" db="EMBL/GenBank/DDBJ databases">
        <title>Genomic Encyclopedia of Type Strains, Phase IV (KMG-IV): sequencing the most valuable type-strain genomes for metagenomic binning, comparative biology and taxonomic classification.</title>
        <authorList>
            <person name="Goeker M."/>
        </authorList>
    </citation>
    <scope>NUCLEOTIDE SEQUENCE [LARGE SCALE GENOMIC DNA]</scope>
    <source>
        <strain evidence="2 3">DSM 16980</strain>
    </source>
</reference>
<gene>
    <name evidence="2" type="ORF">J2S01_000391</name>
</gene>
<dbReference type="RefSeq" id="WP_196605287.1">
    <property type="nucleotide sequence ID" value="NZ_CP116940.1"/>
</dbReference>
<feature type="chain" id="PRO_5047257435" evidence="1">
    <location>
        <begin position="29"/>
        <end position="392"/>
    </location>
</feature>
<evidence type="ECO:0000313" key="2">
    <source>
        <dbReference type="EMBL" id="MDQ0202698.1"/>
    </source>
</evidence>
<keyword evidence="3" id="KW-1185">Reference proteome</keyword>
<evidence type="ECO:0000256" key="1">
    <source>
        <dbReference type="SAM" id="SignalP"/>
    </source>
</evidence>